<keyword evidence="1" id="KW-0812">Transmembrane</keyword>
<organism evidence="2">
    <name type="scientific">Rhipicephalus pulchellus</name>
    <name type="common">Yellow backed tick</name>
    <name type="synonym">Dermacentor pulchellus</name>
    <dbReference type="NCBI Taxonomy" id="72859"/>
    <lineage>
        <taxon>Eukaryota</taxon>
        <taxon>Metazoa</taxon>
        <taxon>Ecdysozoa</taxon>
        <taxon>Arthropoda</taxon>
        <taxon>Chelicerata</taxon>
        <taxon>Arachnida</taxon>
        <taxon>Acari</taxon>
        <taxon>Parasitiformes</taxon>
        <taxon>Ixodida</taxon>
        <taxon>Ixodoidea</taxon>
        <taxon>Ixodidae</taxon>
        <taxon>Rhipicephalinae</taxon>
        <taxon>Rhipicephalus</taxon>
        <taxon>Rhipicephalus</taxon>
    </lineage>
</organism>
<protein>
    <submittedName>
        <fullName evidence="2">Uncharacterized protein</fullName>
    </submittedName>
</protein>
<proteinExistence type="evidence at transcript level"/>
<keyword evidence="1" id="KW-0472">Membrane</keyword>
<dbReference type="EMBL" id="GACK01008968">
    <property type="protein sequence ID" value="JAA56066.1"/>
    <property type="molecule type" value="mRNA"/>
</dbReference>
<keyword evidence="1" id="KW-1133">Transmembrane helix</keyword>
<sequence length="70" mass="7796">MLHTSYSTKAFTLGFYVFVLCTSLLFFYKAVILGPVPLLRHSVGLTYLLQSFLHPLLMNDLSLTGCVAVL</sequence>
<dbReference type="AlphaFoldDB" id="L7LVI8"/>
<accession>L7LVI8</accession>
<evidence type="ECO:0000313" key="2">
    <source>
        <dbReference type="EMBL" id="JAA56066.1"/>
    </source>
</evidence>
<name>L7LVI8_RHIPC</name>
<reference evidence="2" key="1">
    <citation type="submission" date="2012-11" db="EMBL/GenBank/DDBJ databases">
        <authorList>
            <person name="Lucero-Rivera Y.E."/>
            <person name="Tovar-Ramirez D."/>
        </authorList>
    </citation>
    <scope>NUCLEOTIDE SEQUENCE</scope>
    <source>
        <tissue evidence="2">Salivary gland</tissue>
    </source>
</reference>
<feature type="transmembrane region" description="Helical" evidence="1">
    <location>
        <begin position="12"/>
        <end position="32"/>
    </location>
</feature>
<evidence type="ECO:0000256" key="1">
    <source>
        <dbReference type="SAM" id="Phobius"/>
    </source>
</evidence>
<reference evidence="2" key="2">
    <citation type="journal article" date="2015" name="J. Proteomics">
        <title>Sexual differences in the sialomes of the zebra tick, Rhipicephalus pulchellus.</title>
        <authorList>
            <person name="Tan A.W."/>
            <person name="Francischetti I.M."/>
            <person name="Slovak M."/>
            <person name="Kini R.M."/>
            <person name="Ribeiro J.M."/>
        </authorList>
    </citation>
    <scope>NUCLEOTIDE SEQUENCE</scope>
    <source>
        <tissue evidence="2">Salivary gland</tissue>
    </source>
</reference>